<dbReference type="InterPro" id="IPR036291">
    <property type="entry name" value="NAD(P)-bd_dom_sf"/>
</dbReference>
<feature type="compositionally biased region" description="Polar residues" evidence="1">
    <location>
        <begin position="340"/>
        <end position="354"/>
    </location>
</feature>
<dbReference type="Gene3D" id="3.40.50.720">
    <property type="entry name" value="NAD(P)-binding Rossmann-like Domain"/>
    <property type="match status" value="1"/>
</dbReference>
<dbReference type="Gene3D" id="3.90.180.10">
    <property type="entry name" value="Medium-chain alcohol dehydrogenases, catalytic domain"/>
    <property type="match status" value="1"/>
</dbReference>
<dbReference type="InterPro" id="IPR013149">
    <property type="entry name" value="ADH-like_C"/>
</dbReference>
<dbReference type="Proteomes" id="UP000193685">
    <property type="component" value="Unassembled WGS sequence"/>
</dbReference>
<feature type="region of interest" description="Disordered" evidence="1">
    <location>
        <begin position="336"/>
        <end position="374"/>
    </location>
</feature>
<dbReference type="SUPFAM" id="SSF51735">
    <property type="entry name" value="NAD(P)-binding Rossmann-fold domains"/>
    <property type="match status" value="1"/>
</dbReference>
<evidence type="ECO:0000313" key="4">
    <source>
        <dbReference type="Proteomes" id="UP000193685"/>
    </source>
</evidence>
<dbReference type="OMA" id="IDWKGPA"/>
<dbReference type="CDD" id="cd08249">
    <property type="entry name" value="enoyl_reductase_like"/>
    <property type="match status" value="1"/>
</dbReference>
<dbReference type="InterPro" id="IPR013154">
    <property type="entry name" value="ADH-like_N"/>
</dbReference>
<dbReference type="GeneID" id="63788961"/>
<keyword evidence="4" id="KW-1185">Reference proteome</keyword>
<dbReference type="SMART" id="SM00829">
    <property type="entry name" value="PKS_ER"/>
    <property type="match status" value="1"/>
</dbReference>
<dbReference type="RefSeq" id="XP_040724504.1">
    <property type="nucleotide sequence ID" value="XM_040872362.1"/>
</dbReference>
<gene>
    <name evidence="3" type="ORF">BCR37DRAFT_55489</name>
</gene>
<accession>A0A1Y2FAB3</accession>
<evidence type="ECO:0000259" key="2">
    <source>
        <dbReference type="SMART" id="SM00829"/>
    </source>
</evidence>
<reference evidence="3 4" key="1">
    <citation type="submission" date="2016-07" db="EMBL/GenBank/DDBJ databases">
        <title>Pervasive Adenine N6-methylation of Active Genes in Fungi.</title>
        <authorList>
            <consortium name="DOE Joint Genome Institute"/>
            <person name="Mondo S.J."/>
            <person name="Dannebaum R.O."/>
            <person name="Kuo R.C."/>
            <person name="Labutti K."/>
            <person name="Haridas S."/>
            <person name="Kuo A."/>
            <person name="Salamov A."/>
            <person name="Ahrendt S.R."/>
            <person name="Lipzen A."/>
            <person name="Sullivan W."/>
            <person name="Andreopoulos W.B."/>
            <person name="Clum A."/>
            <person name="Lindquist E."/>
            <person name="Daum C."/>
            <person name="Ramamoorthy G.K."/>
            <person name="Gryganskyi A."/>
            <person name="Culley D."/>
            <person name="Magnuson J.K."/>
            <person name="James T.Y."/>
            <person name="O'Malley M.A."/>
            <person name="Stajich J.E."/>
            <person name="Spatafora J.W."/>
            <person name="Visel A."/>
            <person name="Grigoriev I.V."/>
        </authorList>
    </citation>
    <scope>NUCLEOTIDE SEQUENCE [LARGE SCALE GENOMIC DNA]</scope>
    <source>
        <strain evidence="3 4">12-1054</strain>
    </source>
</reference>
<dbReference type="InterPro" id="IPR011032">
    <property type="entry name" value="GroES-like_sf"/>
</dbReference>
<sequence length="374" mass="40063">MTTGPACILRAIKSHYQLTHDYPHPIASADEVLIHIEAIGLNPIDWKSNAYGFGVYSFPWINGREAAGTVLAIGTNVGTNRVAVGDRVLVASSNYRDCRSSSFQERCVALPENIARIPDYMSFEEAATLGVGLIAGAAALFDNFKLPFTKPSQTPQETLLIWGGASTAGLVALQLAKQAGLRVLTVSSTKNFSYLIQYGADLTLDRHTPEQVVEVAHRYGVRYAIDCVGAETTAFAARAVAPLGGTVVGLVKLPSQENLPAGVTAETILIKRFHEDRVYGDTLMRLTEELLKQGKLRAPRIRLVSGGLAGIPQGLQLLQDNQISGEKVVVKVSETPRPAQASSHVGSASGTTAVARSRPGTPKVEHVQRQSLTV</sequence>
<dbReference type="Pfam" id="PF08240">
    <property type="entry name" value="ADH_N"/>
    <property type="match status" value="1"/>
</dbReference>
<dbReference type="EMBL" id="MCFI01000012">
    <property type="protein sequence ID" value="ORY80859.1"/>
    <property type="molecule type" value="Genomic_DNA"/>
</dbReference>
<dbReference type="SUPFAM" id="SSF50129">
    <property type="entry name" value="GroES-like"/>
    <property type="match status" value="1"/>
</dbReference>
<dbReference type="InterPro" id="IPR020843">
    <property type="entry name" value="ER"/>
</dbReference>
<dbReference type="InterPro" id="IPR047122">
    <property type="entry name" value="Trans-enoyl_RdTase-like"/>
</dbReference>
<proteinExistence type="predicted"/>
<dbReference type="Pfam" id="PF00107">
    <property type="entry name" value="ADH_zinc_N"/>
    <property type="match status" value="1"/>
</dbReference>
<dbReference type="AlphaFoldDB" id="A0A1Y2FAB3"/>
<organism evidence="3 4">
    <name type="scientific">Protomyces lactucae-debilis</name>
    <dbReference type="NCBI Taxonomy" id="2754530"/>
    <lineage>
        <taxon>Eukaryota</taxon>
        <taxon>Fungi</taxon>
        <taxon>Dikarya</taxon>
        <taxon>Ascomycota</taxon>
        <taxon>Taphrinomycotina</taxon>
        <taxon>Taphrinomycetes</taxon>
        <taxon>Taphrinales</taxon>
        <taxon>Protomycetaceae</taxon>
        <taxon>Protomyces</taxon>
    </lineage>
</organism>
<dbReference type="GO" id="GO:0016651">
    <property type="term" value="F:oxidoreductase activity, acting on NAD(P)H"/>
    <property type="evidence" value="ECO:0007669"/>
    <property type="project" value="InterPro"/>
</dbReference>
<protein>
    <submittedName>
        <fullName evidence="3">Chaperonin 10-like protein</fullName>
    </submittedName>
</protein>
<dbReference type="PANTHER" id="PTHR45348">
    <property type="entry name" value="HYPOTHETICAL OXIDOREDUCTASE (EUROFUNG)"/>
    <property type="match status" value="1"/>
</dbReference>
<evidence type="ECO:0000313" key="3">
    <source>
        <dbReference type="EMBL" id="ORY80859.1"/>
    </source>
</evidence>
<evidence type="ECO:0000256" key="1">
    <source>
        <dbReference type="SAM" id="MobiDB-lite"/>
    </source>
</evidence>
<dbReference type="STRING" id="56484.A0A1Y2FAB3"/>
<dbReference type="OrthoDB" id="48317at2759"/>
<name>A0A1Y2FAB3_PROLT</name>
<feature type="domain" description="Enoyl reductase (ER)" evidence="2">
    <location>
        <begin position="13"/>
        <end position="330"/>
    </location>
</feature>
<dbReference type="PANTHER" id="PTHR45348:SF2">
    <property type="entry name" value="ZINC-TYPE ALCOHOL DEHYDROGENASE-LIKE PROTEIN C2E1P3.01"/>
    <property type="match status" value="1"/>
</dbReference>
<comment type="caution">
    <text evidence="3">The sequence shown here is derived from an EMBL/GenBank/DDBJ whole genome shotgun (WGS) entry which is preliminary data.</text>
</comment>